<evidence type="ECO:0000313" key="1">
    <source>
        <dbReference type="EMBL" id="MPC82618.1"/>
    </source>
</evidence>
<comment type="caution">
    <text evidence="1">The sequence shown here is derived from an EMBL/GenBank/DDBJ whole genome shotgun (WGS) entry which is preliminary data.</text>
</comment>
<reference evidence="1 2" key="1">
    <citation type="submission" date="2019-05" db="EMBL/GenBank/DDBJ databases">
        <title>Another draft genome of Portunus trituberculatus and its Hox gene families provides insights of decapod evolution.</title>
        <authorList>
            <person name="Jeong J.-H."/>
            <person name="Song I."/>
            <person name="Kim S."/>
            <person name="Choi T."/>
            <person name="Kim D."/>
            <person name="Ryu S."/>
            <person name="Kim W."/>
        </authorList>
    </citation>
    <scope>NUCLEOTIDE SEQUENCE [LARGE SCALE GENOMIC DNA]</scope>
    <source>
        <tissue evidence="1">Muscle</tissue>
    </source>
</reference>
<dbReference type="Proteomes" id="UP000324222">
    <property type="component" value="Unassembled WGS sequence"/>
</dbReference>
<dbReference type="AlphaFoldDB" id="A0A5B7IPC2"/>
<dbReference type="EMBL" id="VSRR010060282">
    <property type="protein sequence ID" value="MPC82618.1"/>
    <property type="molecule type" value="Genomic_DNA"/>
</dbReference>
<accession>A0A5B7IPC2</accession>
<proteinExistence type="predicted"/>
<organism evidence="1 2">
    <name type="scientific">Portunus trituberculatus</name>
    <name type="common">Swimming crab</name>
    <name type="synonym">Neptunus trituberculatus</name>
    <dbReference type="NCBI Taxonomy" id="210409"/>
    <lineage>
        <taxon>Eukaryota</taxon>
        <taxon>Metazoa</taxon>
        <taxon>Ecdysozoa</taxon>
        <taxon>Arthropoda</taxon>
        <taxon>Crustacea</taxon>
        <taxon>Multicrustacea</taxon>
        <taxon>Malacostraca</taxon>
        <taxon>Eumalacostraca</taxon>
        <taxon>Eucarida</taxon>
        <taxon>Decapoda</taxon>
        <taxon>Pleocyemata</taxon>
        <taxon>Brachyura</taxon>
        <taxon>Eubrachyura</taxon>
        <taxon>Portunoidea</taxon>
        <taxon>Portunidae</taxon>
        <taxon>Portuninae</taxon>
        <taxon>Portunus</taxon>
    </lineage>
</organism>
<name>A0A5B7IPC2_PORTR</name>
<gene>
    <name evidence="1" type="ORF">E2C01_077293</name>
</gene>
<keyword evidence="2" id="KW-1185">Reference proteome</keyword>
<protein>
    <submittedName>
        <fullName evidence="1">Uncharacterized protein</fullName>
    </submittedName>
</protein>
<evidence type="ECO:0000313" key="2">
    <source>
        <dbReference type="Proteomes" id="UP000324222"/>
    </source>
</evidence>
<sequence>MTRLHIHLSIHLFTTCRIYTASETPMVQSLHYFNPHISF</sequence>